<keyword evidence="2" id="KW-1003">Cell membrane</keyword>
<feature type="transmembrane region" description="Helical" evidence="8">
    <location>
        <begin position="32"/>
        <end position="52"/>
    </location>
</feature>
<dbReference type="GO" id="GO:0034204">
    <property type="term" value="P:lipid translocation"/>
    <property type="evidence" value="ECO:0007669"/>
    <property type="project" value="TreeGrafter"/>
</dbReference>
<keyword evidence="5" id="KW-0573">Peptidoglycan synthesis</keyword>
<dbReference type="GO" id="GO:0005886">
    <property type="term" value="C:plasma membrane"/>
    <property type="evidence" value="ECO:0007669"/>
    <property type="project" value="UniProtKB-SubCell"/>
</dbReference>
<feature type="transmembrane region" description="Helical" evidence="8">
    <location>
        <begin position="170"/>
        <end position="189"/>
    </location>
</feature>
<feature type="transmembrane region" description="Helical" evidence="8">
    <location>
        <begin position="324"/>
        <end position="347"/>
    </location>
</feature>
<evidence type="ECO:0000256" key="1">
    <source>
        <dbReference type="ARBA" id="ARBA00004651"/>
    </source>
</evidence>
<dbReference type="AlphaFoldDB" id="A0A939T907"/>
<evidence type="ECO:0000256" key="4">
    <source>
        <dbReference type="ARBA" id="ARBA00022960"/>
    </source>
</evidence>
<feature type="transmembrane region" description="Helical" evidence="8">
    <location>
        <begin position="58"/>
        <end position="77"/>
    </location>
</feature>
<keyword evidence="6 8" id="KW-1133">Transmembrane helix</keyword>
<dbReference type="NCBIfam" id="TIGR01695">
    <property type="entry name" value="murJ_mviN"/>
    <property type="match status" value="1"/>
</dbReference>
<dbReference type="Pfam" id="PF03023">
    <property type="entry name" value="MurJ"/>
    <property type="match status" value="1"/>
</dbReference>
<keyword evidence="3 8" id="KW-0812">Transmembrane</keyword>
<dbReference type="InterPro" id="IPR004268">
    <property type="entry name" value="MurJ"/>
</dbReference>
<evidence type="ECO:0000313" key="9">
    <source>
        <dbReference type="EMBL" id="MBO2454688.1"/>
    </source>
</evidence>
<evidence type="ECO:0000256" key="8">
    <source>
        <dbReference type="SAM" id="Phobius"/>
    </source>
</evidence>
<feature type="transmembrane region" description="Helical" evidence="8">
    <location>
        <begin position="391"/>
        <end position="413"/>
    </location>
</feature>
<comment type="subcellular location">
    <subcellularLocation>
        <location evidence="1">Cell membrane</location>
        <topology evidence="1">Multi-pass membrane protein</topology>
    </subcellularLocation>
</comment>
<evidence type="ECO:0000256" key="2">
    <source>
        <dbReference type="ARBA" id="ARBA00022475"/>
    </source>
</evidence>
<protein>
    <submittedName>
        <fullName evidence="9">Murein biosynthesis integral membrane protein MurJ</fullName>
    </submittedName>
</protein>
<feature type="transmembrane region" description="Helical" evidence="8">
    <location>
        <begin position="97"/>
        <end position="118"/>
    </location>
</feature>
<evidence type="ECO:0000256" key="6">
    <source>
        <dbReference type="ARBA" id="ARBA00022989"/>
    </source>
</evidence>
<feature type="transmembrane region" description="Helical" evidence="8">
    <location>
        <begin position="282"/>
        <end position="303"/>
    </location>
</feature>
<dbReference type="PANTHER" id="PTHR47019">
    <property type="entry name" value="LIPID II FLIPPASE MURJ"/>
    <property type="match status" value="1"/>
</dbReference>
<feature type="transmembrane region" description="Helical" evidence="8">
    <location>
        <begin position="359"/>
        <end position="379"/>
    </location>
</feature>
<keyword evidence="7 8" id="KW-0472">Membrane</keyword>
<feature type="transmembrane region" description="Helical" evidence="8">
    <location>
        <begin position="243"/>
        <end position="262"/>
    </location>
</feature>
<dbReference type="GO" id="GO:0008360">
    <property type="term" value="P:regulation of cell shape"/>
    <property type="evidence" value="ECO:0007669"/>
    <property type="project" value="UniProtKB-KW"/>
</dbReference>
<reference evidence="9" key="1">
    <citation type="submission" date="2021-03" db="EMBL/GenBank/DDBJ databases">
        <authorList>
            <person name="Kanchanasin P."/>
            <person name="Saeng-In P."/>
            <person name="Phongsopitanun W."/>
            <person name="Yuki M."/>
            <person name="Kudo T."/>
            <person name="Ohkuma M."/>
            <person name="Tanasupawat S."/>
        </authorList>
    </citation>
    <scope>NUCLEOTIDE SEQUENCE</scope>
    <source>
        <strain evidence="9">GKU 128</strain>
    </source>
</reference>
<comment type="caution">
    <text evidence="9">The sequence shown here is derived from an EMBL/GenBank/DDBJ whole genome shotgun (WGS) entry which is preliminary data.</text>
</comment>
<keyword evidence="4" id="KW-0133">Cell shape</keyword>
<feature type="transmembrane region" description="Helical" evidence="8">
    <location>
        <begin position="463"/>
        <end position="483"/>
    </location>
</feature>
<dbReference type="GO" id="GO:0015648">
    <property type="term" value="F:lipid-linked peptidoglycan transporter activity"/>
    <property type="evidence" value="ECO:0007669"/>
    <property type="project" value="TreeGrafter"/>
</dbReference>
<proteinExistence type="predicted"/>
<feature type="transmembrane region" description="Helical" evidence="8">
    <location>
        <begin position="489"/>
        <end position="508"/>
    </location>
</feature>
<dbReference type="EMBL" id="JAGEOJ010000028">
    <property type="protein sequence ID" value="MBO2454688.1"/>
    <property type="molecule type" value="Genomic_DNA"/>
</dbReference>
<evidence type="ECO:0000313" key="10">
    <source>
        <dbReference type="Proteomes" id="UP000669179"/>
    </source>
</evidence>
<dbReference type="PANTHER" id="PTHR47019:SF1">
    <property type="entry name" value="LIPID II FLIPPASE MURJ"/>
    <property type="match status" value="1"/>
</dbReference>
<dbReference type="PRINTS" id="PR01806">
    <property type="entry name" value="VIRFACTRMVIN"/>
</dbReference>
<feature type="transmembrane region" description="Helical" evidence="8">
    <location>
        <begin position="201"/>
        <end position="222"/>
    </location>
</feature>
<dbReference type="Proteomes" id="UP000669179">
    <property type="component" value="Unassembled WGS sequence"/>
</dbReference>
<dbReference type="InterPro" id="IPR051050">
    <property type="entry name" value="Lipid_II_flippase_MurJ/MviN"/>
</dbReference>
<evidence type="ECO:0000256" key="5">
    <source>
        <dbReference type="ARBA" id="ARBA00022984"/>
    </source>
</evidence>
<dbReference type="CDD" id="cd13123">
    <property type="entry name" value="MATE_MurJ_like"/>
    <property type="match status" value="1"/>
</dbReference>
<feature type="transmembrane region" description="Helical" evidence="8">
    <location>
        <begin position="138"/>
        <end position="158"/>
    </location>
</feature>
<gene>
    <name evidence="9" type="primary">murJ</name>
    <name evidence="9" type="ORF">J4573_46900</name>
</gene>
<sequence length="530" mass="54145">MGGTAERDDLVRAGRAMAIATVASRATGFLRVLAMGAAIGLSSGLASSYTAANTFPNALFELLFGGALASVMVPLLVRAAEQDRAAGDLYARRLLSLVIYLLGAATLVAVLLAPQIVSVYAVGFHGAQREAAIGFTRFFLPQIFFYGMSAALAAVLNARGKMTVPMWAPAANNLVVIATAGVYLLIGGTQRLGDLTPAQSLVLSIGTTGGVIAQMLVLAWASRRAGFRLRPKADPRGIGVRRILRLAGWTLTSVLAAQAAVLCTTRLMSKAAPGAIAVYGNAYTLFQLPYAVIAVTVMTGMLPRMSRAAAGRDLAAVTADLSRSLRLTGVVLLPVAAALVLLGPQITTVLFGPGGAAQAGPAVAVFGVALVPFAAYQIMMRTLAALQDTRTQALIGITVAAVTATGALTAAHLVHGPLLVAVMAGCSATGYTAGALIGAHVLRRKLGRIDGHRLATSHARMSAAVIPAALASLAVLALIGPAAGDGRAGSLATLAAVALAGAGLYAAASRWMRVPEFGIVVGAFPFARHR</sequence>
<evidence type="ECO:0000256" key="7">
    <source>
        <dbReference type="ARBA" id="ARBA00023136"/>
    </source>
</evidence>
<feature type="transmembrane region" description="Helical" evidence="8">
    <location>
        <begin position="419"/>
        <end position="442"/>
    </location>
</feature>
<accession>A0A939T907</accession>
<evidence type="ECO:0000256" key="3">
    <source>
        <dbReference type="ARBA" id="ARBA00022692"/>
    </source>
</evidence>
<keyword evidence="10" id="KW-1185">Reference proteome</keyword>
<name>A0A939T907_9ACTN</name>
<dbReference type="GO" id="GO:0009252">
    <property type="term" value="P:peptidoglycan biosynthetic process"/>
    <property type="evidence" value="ECO:0007669"/>
    <property type="project" value="UniProtKB-KW"/>
</dbReference>
<organism evidence="9 10">
    <name type="scientific">Actinomadura barringtoniae</name>
    <dbReference type="NCBI Taxonomy" id="1427535"/>
    <lineage>
        <taxon>Bacteria</taxon>
        <taxon>Bacillati</taxon>
        <taxon>Actinomycetota</taxon>
        <taxon>Actinomycetes</taxon>
        <taxon>Streptosporangiales</taxon>
        <taxon>Thermomonosporaceae</taxon>
        <taxon>Actinomadura</taxon>
    </lineage>
</organism>